<evidence type="ECO:0000256" key="2">
    <source>
        <dbReference type="SAM" id="SignalP"/>
    </source>
</evidence>
<keyword evidence="2" id="KW-0732">Signal</keyword>
<evidence type="ECO:0000256" key="1">
    <source>
        <dbReference type="SAM" id="MobiDB-lite"/>
    </source>
</evidence>
<feature type="compositionally biased region" description="Low complexity" evidence="1">
    <location>
        <begin position="479"/>
        <end position="499"/>
    </location>
</feature>
<dbReference type="RefSeq" id="XP_024739510.1">
    <property type="nucleotide sequence ID" value="XM_024874351.1"/>
</dbReference>
<dbReference type="EMBL" id="KZ613783">
    <property type="protein sequence ID" value="PMD62606.1"/>
    <property type="molecule type" value="Genomic_DNA"/>
</dbReference>
<dbReference type="STRING" id="1095630.A0A2J6THW0"/>
<dbReference type="GeneID" id="36582431"/>
<dbReference type="Proteomes" id="UP000235371">
    <property type="component" value="Unassembled WGS sequence"/>
</dbReference>
<reference evidence="3 4" key="1">
    <citation type="submission" date="2016-04" db="EMBL/GenBank/DDBJ databases">
        <title>A degradative enzymes factory behind the ericoid mycorrhizal symbiosis.</title>
        <authorList>
            <consortium name="DOE Joint Genome Institute"/>
            <person name="Martino E."/>
            <person name="Morin E."/>
            <person name="Grelet G."/>
            <person name="Kuo A."/>
            <person name="Kohler A."/>
            <person name="Daghino S."/>
            <person name="Barry K."/>
            <person name="Choi C."/>
            <person name="Cichocki N."/>
            <person name="Clum A."/>
            <person name="Copeland A."/>
            <person name="Hainaut M."/>
            <person name="Haridas S."/>
            <person name="Labutti K."/>
            <person name="Lindquist E."/>
            <person name="Lipzen A."/>
            <person name="Khouja H.-R."/>
            <person name="Murat C."/>
            <person name="Ohm R."/>
            <person name="Olson A."/>
            <person name="Spatafora J."/>
            <person name="Veneault-Fourrey C."/>
            <person name="Henrissat B."/>
            <person name="Grigoriev I."/>
            <person name="Martin F."/>
            <person name="Perotto S."/>
        </authorList>
    </citation>
    <scope>NUCLEOTIDE SEQUENCE [LARGE SCALE GENOMIC DNA]</scope>
    <source>
        <strain evidence="3 4">E</strain>
    </source>
</reference>
<feature type="signal peptide" evidence="2">
    <location>
        <begin position="1"/>
        <end position="19"/>
    </location>
</feature>
<evidence type="ECO:0000313" key="4">
    <source>
        <dbReference type="Proteomes" id="UP000235371"/>
    </source>
</evidence>
<protein>
    <submittedName>
        <fullName evidence="3">Uncharacterized protein</fullName>
    </submittedName>
</protein>
<dbReference type="OrthoDB" id="2890403at2759"/>
<keyword evidence="4" id="KW-1185">Reference proteome</keyword>
<sequence length="566" mass="58737">MHFTSALCLLLGSSAGVLADPILTSFPNSLALPSSFDPIKEAYWTGLPHHRRTPFAVSPDGKSAYLAYLDAAYASVIVQQVDLTTFEAVGTAYETTGYEAAGLVAHNDGFALMVTIHATGSTNLPPTGDYVTAIIRVTNGVESWRTPVNGPGVHPNTMLTATTDANGDLVYSETAGLYGAYFVVTGYTGDASGHFGDSIQYVNTKGALQTITGASSDFGCSHNTGIGLEAADAAPFASICAEDQGDIWLNTETQYMSGVKIANENTTNGCSGEPMGGMSGSYSNLALFPDTTKYIFAWQSRGALDLTENAWLGTPYTQCSPRWLNHNVAIATMSDKNTLTGAEASSTVGAHNGDGQVNWITYSTTEDHQNVHVATLNPNLALVTWETLTNFDCQPVPLGCSGTYAGTSFQFVDSTGAKVGSPTSSTSFFVSGDIANVGTNKVCWPYVDMTWDLSQPLASGTPVSKMSFACASSGDSTAGTASSPSSSSSSPSSPSSSSSPSPPSPTPSTSSSSSSSSSSVVSSTGAGAVTSLRTHHHVASRTFQTITIPTAPVAASRANEYGTCVW</sequence>
<dbReference type="InParanoid" id="A0A2J6THW0"/>
<proteinExistence type="predicted"/>
<organism evidence="3 4">
    <name type="scientific">Hyaloscypha bicolor E</name>
    <dbReference type="NCBI Taxonomy" id="1095630"/>
    <lineage>
        <taxon>Eukaryota</taxon>
        <taxon>Fungi</taxon>
        <taxon>Dikarya</taxon>
        <taxon>Ascomycota</taxon>
        <taxon>Pezizomycotina</taxon>
        <taxon>Leotiomycetes</taxon>
        <taxon>Helotiales</taxon>
        <taxon>Hyaloscyphaceae</taxon>
        <taxon>Hyaloscypha</taxon>
        <taxon>Hyaloscypha bicolor</taxon>
    </lineage>
</organism>
<evidence type="ECO:0000313" key="3">
    <source>
        <dbReference type="EMBL" id="PMD62606.1"/>
    </source>
</evidence>
<gene>
    <name evidence="3" type="ORF">K444DRAFT_524385</name>
</gene>
<name>A0A2J6THW0_9HELO</name>
<feature type="chain" id="PRO_5014423061" evidence="2">
    <location>
        <begin position="20"/>
        <end position="566"/>
    </location>
</feature>
<dbReference type="AlphaFoldDB" id="A0A2J6THW0"/>
<feature type="compositionally biased region" description="Low complexity" evidence="1">
    <location>
        <begin position="507"/>
        <end position="523"/>
    </location>
</feature>
<feature type="region of interest" description="Disordered" evidence="1">
    <location>
        <begin position="479"/>
        <end position="523"/>
    </location>
</feature>
<accession>A0A2J6THW0</accession>